<dbReference type="HOGENOM" id="CLU_051494_0_0_5"/>
<accession>U4QGB4</accession>
<reference evidence="2 3" key="1">
    <citation type="journal article" date="2013" name="Genome Announc.">
        <title>Complete Genome Sequence of the Sesbania Symbiont and Rice Growth-Promoting Endophyte Rhizobium sp. Strain IRBG74.</title>
        <authorList>
            <person name="Crook M.B."/>
            <person name="Mitra S."/>
            <person name="Ane J.M."/>
            <person name="Sadowsky M.J."/>
            <person name="Gyaneshwar P."/>
        </authorList>
    </citation>
    <scope>NUCLEOTIDE SEQUENCE [LARGE SCALE GENOMIC DNA]</scope>
    <source>
        <strain evidence="2 3">IRBG74</strain>
    </source>
</reference>
<dbReference type="Pfam" id="PF05168">
    <property type="entry name" value="HEPN"/>
    <property type="match status" value="1"/>
</dbReference>
<dbReference type="KEGG" id="rir:BN877_II1606"/>
<name>U4QGB4_9HYPH</name>
<proteinExistence type="predicted"/>
<feature type="domain" description="HEPN" evidence="1">
    <location>
        <begin position="183"/>
        <end position="303"/>
    </location>
</feature>
<dbReference type="InterPro" id="IPR007842">
    <property type="entry name" value="HEPN_dom"/>
</dbReference>
<dbReference type="Gene3D" id="1.20.120.330">
    <property type="entry name" value="Nucleotidyltransferases domain 2"/>
    <property type="match status" value="1"/>
</dbReference>
<protein>
    <submittedName>
        <fullName evidence="2">Nucleotidyltransferase protein (Modular protein)</fullName>
    </submittedName>
</protein>
<dbReference type="PROSITE" id="PS50910">
    <property type="entry name" value="HEPN"/>
    <property type="match status" value="1"/>
</dbReference>
<evidence type="ECO:0000313" key="2">
    <source>
        <dbReference type="EMBL" id="CDI11392.1"/>
    </source>
</evidence>
<dbReference type="EMBL" id="HG518323">
    <property type="protein sequence ID" value="CDI11392.1"/>
    <property type="molecule type" value="Genomic_DNA"/>
</dbReference>
<evidence type="ECO:0000313" key="3">
    <source>
        <dbReference type="Proteomes" id="UP000016944"/>
    </source>
</evidence>
<gene>
    <name evidence="2" type="ORF">BN877_II1606</name>
</gene>
<sequence length="316" mass="36371">MNVPGVCGFQYETLRDRVGHLPDNRRWELQRIARILFDEFVNAQKGKLSAKNKGGRILKLVLFGPCAQETPTGDCRGDCRYEYYLLVVVNTKNFAAPRFWNNAAEGLLRELTVTGRLATPVNFIVHSIMDLNDHLAHDRPYFVDIVRDGIMLYEMPGFPLVTPRALDPKVAKTEMRGVFDHWFPSASHRFELAKEAIGRGYCREAAFDLHQTVERLYHCILQVLAHYSPKTHRLTFLRAHAERVAPLLTTVWPSDSRFARQCFTRLERAYVEGRYSRGYEISDEELAWLTERVEALRKTVAAICSAHLDAFNRART</sequence>
<dbReference type="SMART" id="SM00748">
    <property type="entry name" value="HEPN"/>
    <property type="match status" value="1"/>
</dbReference>
<organism evidence="2 3">
    <name type="scientific">Agrobacterium pusense</name>
    <dbReference type="NCBI Taxonomy" id="648995"/>
    <lineage>
        <taxon>Bacteria</taxon>
        <taxon>Pseudomonadati</taxon>
        <taxon>Pseudomonadota</taxon>
        <taxon>Alphaproteobacteria</taxon>
        <taxon>Hyphomicrobiales</taxon>
        <taxon>Rhizobiaceae</taxon>
        <taxon>Rhizobium/Agrobacterium group</taxon>
        <taxon>Agrobacterium</taxon>
    </lineage>
</organism>
<dbReference type="PATRIC" id="fig|424182.3.peg.4453"/>
<evidence type="ECO:0000259" key="1">
    <source>
        <dbReference type="PROSITE" id="PS50910"/>
    </source>
</evidence>
<dbReference type="AlphaFoldDB" id="U4QGB4"/>
<dbReference type="Proteomes" id="UP000016944">
    <property type="component" value="Chromosome II"/>
</dbReference>
<dbReference type="SUPFAM" id="SSF81593">
    <property type="entry name" value="Nucleotidyltransferase substrate binding subunit/domain"/>
    <property type="match status" value="1"/>
</dbReference>